<organism evidence="2 3">
    <name type="scientific">Sphingobacterium corticibacter</name>
    <dbReference type="NCBI Taxonomy" id="2171749"/>
    <lineage>
        <taxon>Bacteria</taxon>
        <taxon>Pseudomonadati</taxon>
        <taxon>Bacteroidota</taxon>
        <taxon>Sphingobacteriia</taxon>
        <taxon>Sphingobacteriales</taxon>
        <taxon>Sphingobacteriaceae</taxon>
        <taxon>Sphingobacterium</taxon>
    </lineage>
</organism>
<dbReference type="InterPro" id="IPR001173">
    <property type="entry name" value="Glyco_trans_2-like"/>
</dbReference>
<dbReference type="GO" id="GO:0016740">
    <property type="term" value="F:transferase activity"/>
    <property type="evidence" value="ECO:0007669"/>
    <property type="project" value="UniProtKB-KW"/>
</dbReference>
<dbReference type="AlphaFoldDB" id="A0A2T8HJQ0"/>
<comment type="caution">
    <text evidence="2">The sequence shown here is derived from an EMBL/GenBank/DDBJ whole genome shotgun (WGS) entry which is preliminary data.</text>
</comment>
<keyword evidence="3" id="KW-1185">Reference proteome</keyword>
<proteinExistence type="predicted"/>
<dbReference type="Gene3D" id="3.90.550.10">
    <property type="entry name" value="Spore Coat Polysaccharide Biosynthesis Protein SpsA, Chain A"/>
    <property type="match status" value="1"/>
</dbReference>
<keyword evidence="2" id="KW-0808">Transferase</keyword>
<evidence type="ECO:0000313" key="2">
    <source>
        <dbReference type="EMBL" id="PVH25678.1"/>
    </source>
</evidence>
<dbReference type="Pfam" id="PF00535">
    <property type="entry name" value="Glycos_transf_2"/>
    <property type="match status" value="1"/>
</dbReference>
<protein>
    <submittedName>
        <fullName evidence="2">Sugar transferase</fullName>
    </submittedName>
</protein>
<gene>
    <name evidence="2" type="ORF">DC487_06980</name>
</gene>
<feature type="domain" description="Glycosyltransferase 2-like" evidence="1">
    <location>
        <begin position="22"/>
        <end position="202"/>
    </location>
</feature>
<dbReference type="SUPFAM" id="SSF53448">
    <property type="entry name" value="Nucleotide-diphospho-sugar transferases"/>
    <property type="match status" value="1"/>
</dbReference>
<evidence type="ECO:0000259" key="1">
    <source>
        <dbReference type="Pfam" id="PF00535"/>
    </source>
</evidence>
<name>A0A2T8HJQ0_9SPHI</name>
<evidence type="ECO:0000313" key="3">
    <source>
        <dbReference type="Proteomes" id="UP000245627"/>
    </source>
</evidence>
<reference evidence="2 3" key="1">
    <citation type="submission" date="2018-04" db="EMBL/GenBank/DDBJ databases">
        <title>Sphingobacterium cortibacter sp. nov.</title>
        <authorList>
            <person name="Li Y."/>
        </authorList>
    </citation>
    <scope>NUCLEOTIDE SEQUENCE [LARGE SCALE GENOMIC DNA]</scope>
    <source>
        <strain evidence="2 3">2c-3</strain>
    </source>
</reference>
<accession>A0A2T8HJQ0</accession>
<dbReference type="Proteomes" id="UP000245627">
    <property type="component" value="Unassembled WGS sequence"/>
</dbReference>
<dbReference type="EMBL" id="QDKG01000002">
    <property type="protein sequence ID" value="PVH25678.1"/>
    <property type="molecule type" value="Genomic_DNA"/>
</dbReference>
<dbReference type="OrthoDB" id="9785375at2"/>
<dbReference type="InterPro" id="IPR029044">
    <property type="entry name" value="Nucleotide-diphossugar_trans"/>
</dbReference>
<sequence>MQTFLASFVYSFNTPMEQLSPVILFAYNRPEHTQRALEALEKNVGAADSILYVFADGAKHDGAKQSVQQVRDVLKRAWTFKAVHIIERDRNWGLANNVMDGVGQVMKEHGRAIVLEDDVLFAPHTLQYFNEALIRYEKEEKIMHIGGFMYELDRSGLDETFVTRYVASQAWATWSRAWQHFEPNIDQIIAQFDDAKIAAFTFDHTMNFWRTILQQQKAQVDSWAVRWYASVFLRGGLAIEPSQSLIENIGHDGSGVHSGINTMFETSIRSTPITRFPLDLTENPAGYVALRHFFKHRKGNLFQRAYRFAINKLR</sequence>